<dbReference type="NCBIfam" id="TIGR01971">
    <property type="entry name" value="NuoI"/>
    <property type="match status" value="1"/>
</dbReference>
<keyword evidence="5 19" id="KW-0813">Transport</keyword>
<evidence type="ECO:0000256" key="2">
    <source>
        <dbReference type="ARBA" id="ARBA00004448"/>
    </source>
</evidence>
<keyword evidence="14" id="KW-0408">Iron</keyword>
<comment type="subcellular location">
    <subcellularLocation>
        <location evidence="2">Mitochondrion inner membrane</location>
        <topology evidence="2">Multi-pass membrane protein</topology>
    </subcellularLocation>
</comment>
<evidence type="ECO:0000256" key="1">
    <source>
        <dbReference type="ARBA" id="ARBA00001966"/>
    </source>
</evidence>
<evidence type="ECO:0000256" key="19">
    <source>
        <dbReference type="RuleBase" id="RU000488"/>
    </source>
</evidence>
<sequence>MCFHSNNEEHNDKDIACLHSDHISEDRISDSKVINWISSVPESSSALKAQDADSQLSNESWLSIIFSPAVKHLIAGGVAGAVSRTVVSPLERMKILFQVQGPEPASYRGIIPTIAKIWREEGWVGMLRGNGTNVIRIVPYSATQFASYEKYKRLLLEEGKSELDAPRRLTAGALAGITSVSCTYPLDIVRTRLSVQSASLSIKEVDNKLPGIWKTMKIIYHTEGGIVALYRGLSPTLMGVAPYVALNFHSYEVLRKYFTPKGQTSPPVAQKLLCGALAGTFAQTITYPLDVLRRRMQVTGMPGVAYKYTSTWDALEKLIAQEGIKGLYKGMVPNYLKVAPAIGTILIEKIIFMFHFSNIAKRGIPRVSLTAGLRPTFCPLVPQISRNFSSTLLQRYPIEQNNKPPKPQPQKPLKTVTAKPKAPKPTILDYTANLFLLTEIVRGMCPRFRGEHALRRYPTGEERCIACKLCEVVCPALAITIEAEARDDGSRRTTRYDIDMTKCIYCGFCQEACPVDAIVEGPNFEFSTETREELLYNKEKLLANGDKWEPEIAKNLEANQYYV</sequence>
<dbReference type="PANTHER" id="PTHR24089">
    <property type="entry name" value="SOLUTE CARRIER FAMILY 25"/>
    <property type="match status" value="1"/>
</dbReference>
<evidence type="ECO:0000259" key="21">
    <source>
        <dbReference type="PROSITE" id="PS51379"/>
    </source>
</evidence>
<protein>
    <recommendedName>
        <fullName evidence="21">4Fe-4S ferredoxin-type domain-containing protein</fullName>
    </recommendedName>
</protein>
<evidence type="ECO:0000256" key="12">
    <source>
        <dbReference type="ARBA" id="ARBA00022967"/>
    </source>
</evidence>
<dbReference type="FunFam" id="3.30.70.3270:FF:000001">
    <property type="entry name" value="NADH-quinone oxidoreductase subunit I 1"/>
    <property type="match status" value="1"/>
</dbReference>
<keyword evidence="8" id="KW-0479">Metal-binding</keyword>
<proteinExistence type="inferred from homology"/>
<feature type="domain" description="4Fe-4S ferredoxin-type" evidence="21">
    <location>
        <begin position="494"/>
        <end position="523"/>
    </location>
</feature>
<reference evidence="22" key="1">
    <citation type="submission" date="2020-05" db="EMBL/GenBank/DDBJ databases">
        <authorList>
            <person name="Rincon C."/>
            <person name="Sanders R I."/>
            <person name="Robbins C."/>
            <person name="Chaturvedi A."/>
        </authorList>
    </citation>
    <scope>NUCLEOTIDE SEQUENCE</scope>
    <source>
        <strain evidence="22">CHB12</strain>
    </source>
</reference>
<keyword evidence="12" id="KW-1278">Translocase</keyword>
<evidence type="ECO:0000256" key="10">
    <source>
        <dbReference type="ARBA" id="ARBA00022792"/>
    </source>
</evidence>
<evidence type="ECO:0000256" key="18">
    <source>
        <dbReference type="PROSITE-ProRule" id="PRU00282"/>
    </source>
</evidence>
<organism evidence="22 23">
    <name type="scientific">Rhizophagus irregularis</name>
    <dbReference type="NCBI Taxonomy" id="588596"/>
    <lineage>
        <taxon>Eukaryota</taxon>
        <taxon>Fungi</taxon>
        <taxon>Fungi incertae sedis</taxon>
        <taxon>Mucoromycota</taxon>
        <taxon>Glomeromycotina</taxon>
        <taxon>Glomeromycetes</taxon>
        <taxon>Glomerales</taxon>
        <taxon>Glomeraceae</taxon>
        <taxon>Rhizophagus</taxon>
    </lineage>
</organism>
<keyword evidence="16" id="KW-0496">Mitochondrion</keyword>
<keyword evidence="6" id="KW-0004">4Fe-4S</keyword>
<evidence type="ECO:0000256" key="3">
    <source>
        <dbReference type="ARBA" id="ARBA00006375"/>
    </source>
</evidence>
<dbReference type="HAMAP" id="MF_01351">
    <property type="entry name" value="NDH1_NuoI"/>
    <property type="match status" value="1"/>
</dbReference>
<evidence type="ECO:0000256" key="4">
    <source>
        <dbReference type="ARBA" id="ARBA00010277"/>
    </source>
</evidence>
<evidence type="ECO:0000256" key="5">
    <source>
        <dbReference type="ARBA" id="ARBA00022448"/>
    </source>
</evidence>
<evidence type="ECO:0000256" key="20">
    <source>
        <dbReference type="SAM" id="MobiDB-lite"/>
    </source>
</evidence>
<evidence type="ECO:0000256" key="11">
    <source>
        <dbReference type="ARBA" id="ARBA00022837"/>
    </source>
</evidence>
<keyword evidence="13" id="KW-1133">Transmembrane helix</keyword>
<dbReference type="PROSITE" id="PS50920">
    <property type="entry name" value="SOLCAR"/>
    <property type="match status" value="3"/>
</dbReference>
<keyword evidence="11" id="KW-0106">Calcium</keyword>
<dbReference type="GO" id="GO:0016651">
    <property type="term" value="F:oxidoreductase activity, acting on NAD(P)H"/>
    <property type="evidence" value="ECO:0007669"/>
    <property type="project" value="InterPro"/>
</dbReference>
<dbReference type="PROSITE" id="PS00198">
    <property type="entry name" value="4FE4S_FER_1"/>
    <property type="match status" value="1"/>
</dbReference>
<feature type="repeat" description="Solcar" evidence="18">
    <location>
        <begin position="163"/>
        <end position="257"/>
    </location>
</feature>
<dbReference type="InterPro" id="IPR010226">
    <property type="entry name" value="NADH_quinone_OxRdtase_chainI"/>
</dbReference>
<dbReference type="InterPro" id="IPR018108">
    <property type="entry name" value="MCP_transmembrane"/>
</dbReference>
<dbReference type="VEuPathDB" id="FungiDB:RhiirFUN_026401"/>
<dbReference type="Pfam" id="PF00153">
    <property type="entry name" value="Mito_carr"/>
    <property type="match status" value="3"/>
</dbReference>
<evidence type="ECO:0000256" key="16">
    <source>
        <dbReference type="ARBA" id="ARBA00023128"/>
    </source>
</evidence>
<feature type="region of interest" description="Disordered" evidence="20">
    <location>
        <begin position="398"/>
        <end position="419"/>
    </location>
</feature>
<keyword evidence="7 18" id="KW-0812">Transmembrane</keyword>
<keyword evidence="15" id="KW-0411">Iron-sulfur</keyword>
<dbReference type="NCBIfam" id="NF004539">
    <property type="entry name" value="PRK05888.1-5"/>
    <property type="match status" value="1"/>
</dbReference>
<dbReference type="OrthoDB" id="270584at2759"/>
<dbReference type="Proteomes" id="UP000684084">
    <property type="component" value="Unassembled WGS sequence"/>
</dbReference>
<dbReference type="GO" id="GO:0046872">
    <property type="term" value="F:metal ion binding"/>
    <property type="evidence" value="ECO:0007669"/>
    <property type="project" value="UniProtKB-KW"/>
</dbReference>
<feature type="domain" description="4Fe-4S ferredoxin-type" evidence="21">
    <location>
        <begin position="455"/>
        <end position="484"/>
    </location>
</feature>
<feature type="repeat" description="Solcar" evidence="18">
    <location>
        <begin position="67"/>
        <end position="154"/>
    </location>
</feature>
<keyword evidence="9" id="KW-0677">Repeat</keyword>
<comment type="similarity">
    <text evidence="3 19">Belongs to the mitochondrial carrier (TC 2.A.29) family.</text>
</comment>
<dbReference type="GO" id="GO:0005743">
    <property type="term" value="C:mitochondrial inner membrane"/>
    <property type="evidence" value="ECO:0007669"/>
    <property type="project" value="UniProtKB-SubCell"/>
</dbReference>
<evidence type="ECO:0000256" key="13">
    <source>
        <dbReference type="ARBA" id="ARBA00022989"/>
    </source>
</evidence>
<evidence type="ECO:0000256" key="7">
    <source>
        <dbReference type="ARBA" id="ARBA00022692"/>
    </source>
</evidence>
<dbReference type="GO" id="GO:0051539">
    <property type="term" value="F:4 iron, 4 sulfur cluster binding"/>
    <property type="evidence" value="ECO:0007669"/>
    <property type="project" value="UniProtKB-KW"/>
</dbReference>
<evidence type="ECO:0000256" key="9">
    <source>
        <dbReference type="ARBA" id="ARBA00022737"/>
    </source>
</evidence>
<evidence type="ECO:0000256" key="6">
    <source>
        <dbReference type="ARBA" id="ARBA00022485"/>
    </source>
</evidence>
<evidence type="ECO:0000313" key="22">
    <source>
        <dbReference type="EMBL" id="CAB5375244.1"/>
    </source>
</evidence>
<comment type="caution">
    <text evidence="22">The sequence shown here is derived from an EMBL/GenBank/DDBJ whole genome shotgun (WGS) entry which is preliminary data.</text>
</comment>
<dbReference type="AlphaFoldDB" id="A0A915ZHS4"/>
<dbReference type="InterPro" id="IPR017896">
    <property type="entry name" value="4Fe4S_Fe-S-bd"/>
</dbReference>
<dbReference type="NCBIfam" id="NF004538">
    <property type="entry name" value="PRK05888.1-4"/>
    <property type="match status" value="1"/>
</dbReference>
<dbReference type="EMBL" id="CAGKOT010000034">
    <property type="protein sequence ID" value="CAB5375244.1"/>
    <property type="molecule type" value="Genomic_DNA"/>
</dbReference>
<comment type="cofactor">
    <cofactor evidence="1">
        <name>[4Fe-4S] cluster</name>
        <dbReference type="ChEBI" id="CHEBI:49883"/>
    </cofactor>
</comment>
<accession>A0A915ZHS4</accession>
<keyword evidence="10" id="KW-0999">Mitochondrion inner membrane</keyword>
<name>A0A915ZHS4_9GLOM</name>
<dbReference type="Pfam" id="PF12838">
    <property type="entry name" value="Fer4_7"/>
    <property type="match status" value="1"/>
</dbReference>
<evidence type="ECO:0000256" key="17">
    <source>
        <dbReference type="ARBA" id="ARBA00023136"/>
    </source>
</evidence>
<keyword evidence="17 18" id="KW-0472">Membrane</keyword>
<comment type="similarity">
    <text evidence="4">Belongs to the complex I 23 kDa subunit family.</text>
</comment>
<dbReference type="PROSITE" id="PS51379">
    <property type="entry name" value="4FE4S_FER_2"/>
    <property type="match status" value="2"/>
</dbReference>
<dbReference type="InterPro" id="IPR017900">
    <property type="entry name" value="4Fe4S_Fe_S_CS"/>
</dbReference>
<evidence type="ECO:0000313" key="23">
    <source>
        <dbReference type="Proteomes" id="UP000684084"/>
    </source>
</evidence>
<evidence type="ECO:0000256" key="15">
    <source>
        <dbReference type="ARBA" id="ARBA00023014"/>
    </source>
</evidence>
<evidence type="ECO:0000256" key="8">
    <source>
        <dbReference type="ARBA" id="ARBA00022723"/>
    </source>
</evidence>
<gene>
    <name evidence="22" type="ORF">CHRIB12_LOCUS14780</name>
</gene>
<feature type="repeat" description="Solcar" evidence="18">
    <location>
        <begin position="266"/>
        <end position="355"/>
    </location>
</feature>
<evidence type="ECO:0000256" key="14">
    <source>
        <dbReference type="ARBA" id="ARBA00023004"/>
    </source>
</evidence>
<dbReference type="FunFam" id="1.50.40.10:FF:000016">
    <property type="entry name" value="Solute carrier family 25 member 23"/>
    <property type="match status" value="1"/>
</dbReference>